<dbReference type="PANTHER" id="PTHR47505:SF1">
    <property type="entry name" value="DNA UTILIZATION PROTEIN YHGH"/>
    <property type="match status" value="1"/>
</dbReference>
<comment type="caution">
    <text evidence="3">The sequence shown here is derived from an EMBL/GenBank/DDBJ whole genome shotgun (WGS) entry which is preliminary data.</text>
</comment>
<comment type="similarity">
    <text evidence="1">Belongs to the ComF/GntX family.</text>
</comment>
<dbReference type="STRING" id="1291743.LOSG293_280060"/>
<dbReference type="Gene3D" id="3.40.50.2020">
    <property type="match status" value="1"/>
</dbReference>
<feature type="domain" description="Phosphoribosyltransferase" evidence="2">
    <location>
        <begin position="90"/>
        <end position="151"/>
    </location>
</feature>
<evidence type="ECO:0000256" key="1">
    <source>
        <dbReference type="ARBA" id="ARBA00008007"/>
    </source>
</evidence>
<evidence type="ECO:0000313" key="4">
    <source>
        <dbReference type="Proteomes" id="UP000028700"/>
    </source>
</evidence>
<dbReference type="AlphaFoldDB" id="A0A081BK29"/>
<dbReference type="InterPro" id="IPR029057">
    <property type="entry name" value="PRTase-like"/>
</dbReference>
<evidence type="ECO:0000313" key="3">
    <source>
        <dbReference type="EMBL" id="GAK48397.1"/>
    </source>
</evidence>
<dbReference type="PANTHER" id="PTHR47505">
    <property type="entry name" value="DNA UTILIZATION PROTEIN YHGH"/>
    <property type="match status" value="1"/>
</dbReference>
<gene>
    <name evidence="3" type="ORF">LOSG293_280060</name>
</gene>
<dbReference type="InterPro" id="IPR051910">
    <property type="entry name" value="ComF/GntX_DNA_util-trans"/>
</dbReference>
<dbReference type="Proteomes" id="UP000028700">
    <property type="component" value="Unassembled WGS sequence"/>
</dbReference>
<accession>A0A081BK29</accession>
<keyword evidence="4" id="KW-1185">Reference proteome</keyword>
<organism evidence="3 4">
    <name type="scientific">Secundilactobacillus oryzae JCM 18671</name>
    <dbReference type="NCBI Taxonomy" id="1291743"/>
    <lineage>
        <taxon>Bacteria</taxon>
        <taxon>Bacillati</taxon>
        <taxon>Bacillota</taxon>
        <taxon>Bacilli</taxon>
        <taxon>Lactobacillales</taxon>
        <taxon>Lactobacillaceae</taxon>
        <taxon>Secundilactobacillus</taxon>
    </lineage>
</organism>
<proteinExistence type="inferred from homology"/>
<dbReference type="InterPro" id="IPR000836">
    <property type="entry name" value="PRTase_dom"/>
</dbReference>
<dbReference type="SUPFAM" id="SSF53271">
    <property type="entry name" value="PRTase-like"/>
    <property type="match status" value="1"/>
</dbReference>
<dbReference type="Pfam" id="PF00156">
    <property type="entry name" value="Pribosyltran"/>
    <property type="match status" value="1"/>
</dbReference>
<dbReference type="eggNOG" id="COG1040">
    <property type="taxonomic scope" value="Bacteria"/>
</dbReference>
<evidence type="ECO:0000259" key="2">
    <source>
        <dbReference type="Pfam" id="PF00156"/>
    </source>
</evidence>
<protein>
    <recommendedName>
        <fullName evidence="2">Phosphoribosyltransferase domain-containing protein</fullName>
    </recommendedName>
</protein>
<reference evidence="3" key="1">
    <citation type="journal article" date="2014" name="Genome Announc.">
        <title>Draft Genome Sequence of Lactobacillus oryzae Strain SG293T.</title>
        <authorList>
            <person name="Tanizawa Y."/>
            <person name="Fujisawa T."/>
            <person name="Mochizuki T."/>
            <person name="Kaminuma E."/>
            <person name="Nakamura Y."/>
            <person name="Tohno M."/>
        </authorList>
    </citation>
    <scope>NUCLEOTIDE SEQUENCE [LARGE SCALE GENOMIC DNA]</scope>
    <source>
        <strain evidence="3">SG293</strain>
    </source>
</reference>
<dbReference type="CDD" id="cd06223">
    <property type="entry name" value="PRTases_typeI"/>
    <property type="match status" value="1"/>
</dbReference>
<dbReference type="EMBL" id="BBJM01000028">
    <property type="protein sequence ID" value="GAK48397.1"/>
    <property type="molecule type" value="Genomic_DNA"/>
</dbReference>
<name>A0A081BK29_9LACO</name>
<sequence length="155" mass="17755">MEFKNRACFVYNEAMQAFMQQYKFAGDYRLAAVFEPFFRQQVNRQKADIVVPIPVSEETMQTRGFNQVMGLLPNVVYQSPLAIKSNWHKVRQSSKNRHDRLQSPQPFIISRPELIAGKSVLIVDDVYTTGRTIRHAAKLIQDAGARQVNGLTLAR</sequence>